<dbReference type="Proteomes" id="UP000789570">
    <property type="component" value="Unassembled WGS sequence"/>
</dbReference>
<protein>
    <submittedName>
        <fullName evidence="1">2601_t:CDS:1</fullName>
    </submittedName>
</protein>
<reference evidence="1" key="1">
    <citation type="submission" date="2021-06" db="EMBL/GenBank/DDBJ databases">
        <authorList>
            <person name="Kallberg Y."/>
            <person name="Tangrot J."/>
            <person name="Rosling A."/>
        </authorList>
    </citation>
    <scope>NUCLEOTIDE SEQUENCE</scope>
    <source>
        <strain evidence="1">UK204</strain>
    </source>
</reference>
<keyword evidence="2" id="KW-1185">Reference proteome</keyword>
<organism evidence="1 2">
    <name type="scientific">Funneliformis caledonium</name>
    <dbReference type="NCBI Taxonomy" id="1117310"/>
    <lineage>
        <taxon>Eukaryota</taxon>
        <taxon>Fungi</taxon>
        <taxon>Fungi incertae sedis</taxon>
        <taxon>Mucoromycota</taxon>
        <taxon>Glomeromycotina</taxon>
        <taxon>Glomeromycetes</taxon>
        <taxon>Glomerales</taxon>
        <taxon>Glomeraceae</taxon>
        <taxon>Funneliformis</taxon>
    </lineage>
</organism>
<gene>
    <name evidence="1" type="ORF">FCALED_LOCUS9246</name>
</gene>
<proteinExistence type="predicted"/>
<dbReference type="EMBL" id="CAJVPQ010002984">
    <property type="protein sequence ID" value="CAG8614659.1"/>
    <property type="molecule type" value="Genomic_DNA"/>
</dbReference>
<accession>A0A9N9GKA0</accession>
<feature type="non-terminal residue" evidence="1">
    <location>
        <position position="192"/>
    </location>
</feature>
<evidence type="ECO:0000313" key="2">
    <source>
        <dbReference type="Proteomes" id="UP000789570"/>
    </source>
</evidence>
<sequence>MSSYCNKRRFPTTEAVIMNSRPLSIIMSNLIEVVLLPVGMLNCYTSSVQFRLNTALRLSFFEKLAASNNLDIGTNMVITTIATTSTCSDEKLMINLSRSQIEKELVGDRMVRKKNKRSNPSLAEEMPTDRKVLYARTHKTSYKGLRAKSTKGGSPLHITIAVTEGIGSGSALLSFNSNYFLKDYITREADLT</sequence>
<evidence type="ECO:0000313" key="1">
    <source>
        <dbReference type="EMBL" id="CAG8614659.1"/>
    </source>
</evidence>
<name>A0A9N9GKA0_9GLOM</name>
<dbReference type="AlphaFoldDB" id="A0A9N9GKA0"/>
<comment type="caution">
    <text evidence="1">The sequence shown here is derived from an EMBL/GenBank/DDBJ whole genome shotgun (WGS) entry which is preliminary data.</text>
</comment>